<comment type="caution">
    <text evidence="1">The sequence shown here is derived from an EMBL/GenBank/DDBJ whole genome shotgun (WGS) entry which is preliminary data.</text>
</comment>
<proteinExistence type="predicted"/>
<dbReference type="AlphaFoldDB" id="A0A8J5FXM6"/>
<dbReference type="Proteomes" id="UP000734854">
    <property type="component" value="Unassembled WGS sequence"/>
</dbReference>
<evidence type="ECO:0000313" key="2">
    <source>
        <dbReference type="Proteomes" id="UP000734854"/>
    </source>
</evidence>
<keyword evidence="2" id="KW-1185">Reference proteome</keyword>
<accession>A0A8J5FXM6</accession>
<gene>
    <name evidence="1" type="ORF">ZIOFF_049096</name>
</gene>
<name>A0A8J5FXM6_ZINOF</name>
<reference evidence="1 2" key="1">
    <citation type="submission" date="2020-08" db="EMBL/GenBank/DDBJ databases">
        <title>Plant Genome Project.</title>
        <authorList>
            <person name="Zhang R.-G."/>
        </authorList>
    </citation>
    <scope>NUCLEOTIDE SEQUENCE [LARGE SCALE GENOMIC DNA]</scope>
    <source>
        <tissue evidence="1">Rhizome</tissue>
    </source>
</reference>
<sequence length="106" mass="12844">MAQEQRHGEIDSWEERATTLRRIWYDKLASVEYDYLRSHPWNFDKCENRRENDEINRFGMIMFLTPNSLNIRKTKTEYGGGKPLELNRILRPGGFFVWSPTHVYRY</sequence>
<protein>
    <submittedName>
        <fullName evidence="1">Uncharacterized protein</fullName>
    </submittedName>
</protein>
<evidence type="ECO:0000313" key="1">
    <source>
        <dbReference type="EMBL" id="KAG6494077.1"/>
    </source>
</evidence>
<dbReference type="EMBL" id="JACMSC010000013">
    <property type="protein sequence ID" value="KAG6494077.1"/>
    <property type="molecule type" value="Genomic_DNA"/>
</dbReference>
<organism evidence="1 2">
    <name type="scientific">Zingiber officinale</name>
    <name type="common">Ginger</name>
    <name type="synonym">Amomum zingiber</name>
    <dbReference type="NCBI Taxonomy" id="94328"/>
    <lineage>
        <taxon>Eukaryota</taxon>
        <taxon>Viridiplantae</taxon>
        <taxon>Streptophyta</taxon>
        <taxon>Embryophyta</taxon>
        <taxon>Tracheophyta</taxon>
        <taxon>Spermatophyta</taxon>
        <taxon>Magnoliopsida</taxon>
        <taxon>Liliopsida</taxon>
        <taxon>Zingiberales</taxon>
        <taxon>Zingiberaceae</taxon>
        <taxon>Zingiber</taxon>
    </lineage>
</organism>